<protein>
    <submittedName>
        <fullName evidence="1">Uncharacterized protein</fullName>
    </submittedName>
</protein>
<dbReference type="EMBL" id="JAESWC010000001">
    <property type="protein sequence ID" value="MBL4934615.1"/>
    <property type="molecule type" value="Genomic_DNA"/>
</dbReference>
<keyword evidence="2" id="KW-1185">Reference proteome</keyword>
<accession>A0ABS1T5L4</accession>
<evidence type="ECO:0000313" key="2">
    <source>
        <dbReference type="Proteomes" id="UP000632377"/>
    </source>
</evidence>
<name>A0ABS1T5L4_9CLOT</name>
<comment type="caution">
    <text evidence="1">The sequence shown here is derived from an EMBL/GenBank/DDBJ whole genome shotgun (WGS) entry which is preliminary data.</text>
</comment>
<proteinExistence type="predicted"/>
<dbReference type="SUPFAM" id="SSF48208">
    <property type="entry name" value="Six-hairpin glycosidases"/>
    <property type="match status" value="1"/>
</dbReference>
<reference evidence="1 2" key="1">
    <citation type="submission" date="2021-01" db="EMBL/GenBank/DDBJ databases">
        <title>Genome public.</title>
        <authorList>
            <person name="Liu C."/>
            <person name="Sun Q."/>
        </authorList>
    </citation>
    <scope>NUCLEOTIDE SEQUENCE [LARGE SCALE GENOMIC DNA]</scope>
    <source>
        <strain evidence="1 2">YIM B02515</strain>
    </source>
</reference>
<evidence type="ECO:0000313" key="1">
    <source>
        <dbReference type="EMBL" id="MBL4934615.1"/>
    </source>
</evidence>
<dbReference type="Proteomes" id="UP000632377">
    <property type="component" value="Unassembled WGS sequence"/>
</dbReference>
<dbReference type="RefSeq" id="WP_202747243.1">
    <property type="nucleotide sequence ID" value="NZ_JAESWC010000001.1"/>
</dbReference>
<sequence length="766" mass="86461">MSNLYLEKLVKNNSSLSISITKYDGSHPIQCYESTLCELDETHKVCFLDSCWNISYMFTEVSNNKEAIDGEITFKLIKGHLEQSNMSVNIAVDNWSKENYVLIPAAVYNGNRFKSVEQAYPPMLTKEEDIGVNIPITITDVPRLNIGSGMSRIDLRAGDMATPAIGFHAASMKRGFFLLSNQETFLGDSGISIEENEDRTKAVISLSAPAVRKDYKYGMCTTKKISDDRGYDFHENDEITLRFRLYFFDCADILELFKYFINIRKDLTGKVSLHNEIPFSSAWDIQHRKYNKDNWQKEFEFYRVSTADCIFGQWQTGWVGGGMNSFPLLFEGNELSTERSIKNLDFAFRKAQAPSGLFYGIVYEGKPYGDGFNNQENQSTVLFRKNADVVYFITKQLMLMDRKGFESRISDSWKDGLKKACDAFVRLWNNYGQFGQFVDIEKEEIVIGGTASAGIAPAALALAGQYLKNDIYLKAAKESAQYFYDNFTKIGITNGAPGEICQCPDSEAAFALLESYIVLYETTGEKKWISMAEAAANQCATWCMSYDYRFPEGSPFGKLERHSAGAVWANVQNKHAAPGICTLSGDSLFKLFRATGNYLYLELLQEIAHNISQHLSREDKPLRISWYFDNDEYNGDASGNGKYIPSGWMNERVNTSDWEGKGNIGAIPGGSCWCEVSNMLTYVEVPGVYIQKDTGFVCVIDHIEAKVVENSEQRLVVELKNPTKFSAEVKVLVENTWDMEKVLGQNAMINCQRIILKPYSSGTLVF</sequence>
<gene>
    <name evidence="1" type="ORF">JK636_02460</name>
</gene>
<dbReference type="InterPro" id="IPR008928">
    <property type="entry name" value="6-hairpin_glycosidase_sf"/>
</dbReference>
<organism evidence="1 2">
    <name type="scientific">Clostridium rhizosphaerae</name>
    <dbReference type="NCBI Taxonomy" id="2803861"/>
    <lineage>
        <taxon>Bacteria</taxon>
        <taxon>Bacillati</taxon>
        <taxon>Bacillota</taxon>
        <taxon>Clostridia</taxon>
        <taxon>Eubacteriales</taxon>
        <taxon>Clostridiaceae</taxon>
        <taxon>Clostridium</taxon>
    </lineage>
</organism>